<dbReference type="EMBL" id="JANJQO010001920">
    <property type="protein sequence ID" value="KAJ2968714.1"/>
    <property type="molecule type" value="Genomic_DNA"/>
</dbReference>
<sequence>MAADWIWMPGLVVGVGLAVVTALLVGSLHRIIGKICRPRDEIRSGTLEAFPSKSRAKFEIIAVPGLGAHPYHTWEARQTQGPNATEHHQLTEAGRVHLLKHLLADEFPEARILNFAHDSHWLIDAPVKTTKEIGECLLREIKAKRSVPHLPLIFIGHSLGGIIIKQALCSKDSGNTINDTSGIIFLGTPHQGSSISIAGALLATMTGFLGSDATLLLSLRNHRDELSNLTEAFKSYMAPNDYRKRTVPIVSFFETKKTNILGLSLGVVVSRDSATVHADAQQSHGFDTDHSGLNKCGGSNDELFKRIAAAIRHLRTPSLLEQADKLIRDKHYTADRLKIERLSGELLSMEQCYINLAIVEQRTQDLGNAKIEDKTPSPFSILVRQKLETHDVRNQVDLAAIFDEREVNNQRILPRRILIRGRAGVGKTTLCKKIVYEFTKGTWSKWNELFDRVLWVPLRNLKLPDRRSMAKYTFEDLFSHEFLLPTTGKNLARVLSDSLGTESDKTLYLLDGLDEVSQIFTTNSGMDRFLTEMLSQPNVIITCRPSAKPPQNIHLELETIGFSPSHVKEYIEKSFIDPETADTDHVAVAEVESFLEERWLIQGLVRIPIQLDALCYIWEDLKSGDMLNTMTSLYKEIELKLWKKDILRLEDKCLTEEDINYASNQRIINLIKGEAEFLEYLAFTGMYNDIIDFDSNHVDDISEPFEPRLFPQKILPLLSFLRTSDPASKYYNRNYHFIHLSFQEYFAARYFVRQWKDVKGQLQFVTFGGQKTETKASSPTKFLHKHKYTARYDIFWRFVAGLLDGSGKPLLDIITTIEEEPLDLLGPTHQRLVMHCLSEISSTLPMRQNIELRLEQWLRFECDVYINAKLGTEAEFPEAALTIALRGGGDACAILRSVAKRASISQSFIEIIAGWLDDKRSWVRRAAVQALGNGRALPDEVYMKIVARLDDESAWVRMTAIEVIGNGGALPDDVFMKVVARLDDEVWHVRRAATEVLGNGRALPDEPVNALGNGRALPDEVFMKVVARLDDKDWWVQKAALETIGGHAMPSAKVLAKHECTALLDNLRTIVEGRLDANSHRPVPPPAVDISQHQGENIYHACFKRPNSFDDDYKMLLERSFEEQVSWYVEDEKSYINAPDGITEISLEMQQNEVKERDLYDEFHGRATLELHALMIVLLELELDALLVSGGGPRKDYKGAVTDQLVWIEDEAWLTGYANRIDD</sequence>
<dbReference type="Proteomes" id="UP001143910">
    <property type="component" value="Unassembled WGS sequence"/>
</dbReference>
<organism evidence="1 2">
    <name type="scientific">Zarea fungicola</name>
    <dbReference type="NCBI Taxonomy" id="93591"/>
    <lineage>
        <taxon>Eukaryota</taxon>
        <taxon>Fungi</taxon>
        <taxon>Dikarya</taxon>
        <taxon>Ascomycota</taxon>
        <taxon>Pezizomycotina</taxon>
        <taxon>Sordariomycetes</taxon>
        <taxon>Hypocreomycetidae</taxon>
        <taxon>Hypocreales</taxon>
        <taxon>Cordycipitaceae</taxon>
        <taxon>Zarea</taxon>
    </lineage>
</organism>
<evidence type="ECO:0000313" key="1">
    <source>
        <dbReference type="EMBL" id="KAJ2968714.1"/>
    </source>
</evidence>
<name>A0ACC1MPF9_9HYPO</name>
<evidence type="ECO:0000313" key="2">
    <source>
        <dbReference type="Proteomes" id="UP001143910"/>
    </source>
</evidence>
<proteinExistence type="predicted"/>
<comment type="caution">
    <text evidence="1">The sequence shown here is derived from an EMBL/GenBank/DDBJ whole genome shotgun (WGS) entry which is preliminary data.</text>
</comment>
<gene>
    <name evidence="1" type="ORF">NQ176_g9048</name>
</gene>
<keyword evidence="2" id="KW-1185">Reference proteome</keyword>
<accession>A0ACC1MPF9</accession>
<reference evidence="1" key="1">
    <citation type="submission" date="2022-08" db="EMBL/GenBank/DDBJ databases">
        <title>Genome Sequence of Lecanicillium fungicola.</title>
        <authorList>
            <person name="Buettner E."/>
        </authorList>
    </citation>
    <scope>NUCLEOTIDE SEQUENCE</scope>
    <source>
        <strain evidence="1">Babe33</strain>
    </source>
</reference>
<protein>
    <submittedName>
        <fullName evidence="1">Uncharacterized protein</fullName>
    </submittedName>
</protein>